<protein>
    <submittedName>
        <fullName evidence="2">Uncharacterized protein</fullName>
    </submittedName>
</protein>
<gene>
    <name evidence="2" type="ORF">BLA27_27520</name>
</gene>
<organism evidence="2 3">
    <name type="scientific">Brucella cytisi</name>
    <dbReference type="NCBI Taxonomy" id="407152"/>
    <lineage>
        <taxon>Bacteria</taxon>
        <taxon>Pseudomonadati</taxon>
        <taxon>Pseudomonadota</taxon>
        <taxon>Alphaproteobacteria</taxon>
        <taxon>Hyphomicrobiales</taxon>
        <taxon>Brucellaceae</taxon>
        <taxon>Brucella/Ochrobactrum group</taxon>
        <taxon>Brucella</taxon>
    </lineage>
</organism>
<dbReference type="Proteomes" id="UP000182985">
    <property type="component" value="Unassembled WGS sequence"/>
</dbReference>
<feature type="compositionally biased region" description="Polar residues" evidence="1">
    <location>
        <begin position="32"/>
        <end position="42"/>
    </location>
</feature>
<dbReference type="EMBL" id="MOEC01000062">
    <property type="protein sequence ID" value="OIS90297.1"/>
    <property type="molecule type" value="Genomic_DNA"/>
</dbReference>
<accession>A0A1J6HCI5</accession>
<dbReference type="AlphaFoldDB" id="A0A1J6HCI5"/>
<evidence type="ECO:0000313" key="2">
    <source>
        <dbReference type="EMBL" id="OIS90297.1"/>
    </source>
</evidence>
<proteinExistence type="predicted"/>
<sequence length="73" mass="7946">MNIVNIGGRFGKAGDNLPLCRSRSSMGRSCSADTYRSQSPHDSGNGLGDLRQRHAEVSACVRRSRFSRFISSA</sequence>
<keyword evidence="3" id="KW-1185">Reference proteome</keyword>
<evidence type="ECO:0000256" key="1">
    <source>
        <dbReference type="SAM" id="MobiDB-lite"/>
    </source>
</evidence>
<comment type="caution">
    <text evidence="2">The sequence shown here is derived from an EMBL/GenBank/DDBJ whole genome shotgun (WGS) entry which is preliminary data.</text>
</comment>
<name>A0A1J6HCI5_9HYPH</name>
<reference evidence="2 3" key="1">
    <citation type="submission" date="2016-10" db="EMBL/GenBank/DDBJ databases">
        <title>The Draft Genome Sequence of the Potato Rhizosphere Bacteria Ochrobactrum sp. IPA7.2.</title>
        <authorList>
            <person name="Gogoleva N.E."/>
            <person name="Khlopko Y.A."/>
            <person name="Burygin G.L."/>
            <person name="Plotnikov A.O."/>
        </authorList>
    </citation>
    <scope>NUCLEOTIDE SEQUENCE [LARGE SCALE GENOMIC DNA]</scope>
    <source>
        <strain evidence="2 3">IPA7.2</strain>
    </source>
</reference>
<feature type="region of interest" description="Disordered" evidence="1">
    <location>
        <begin position="29"/>
        <end position="49"/>
    </location>
</feature>
<evidence type="ECO:0000313" key="3">
    <source>
        <dbReference type="Proteomes" id="UP000182985"/>
    </source>
</evidence>
<dbReference type="RefSeq" id="WP_071634532.1">
    <property type="nucleotide sequence ID" value="NZ_MOEC01000062.1"/>
</dbReference>